<organism evidence="2 3">
    <name type="scientific">Brevundimonas abyssalis TAR-001</name>
    <dbReference type="NCBI Taxonomy" id="1391729"/>
    <lineage>
        <taxon>Bacteria</taxon>
        <taxon>Pseudomonadati</taxon>
        <taxon>Pseudomonadota</taxon>
        <taxon>Alphaproteobacteria</taxon>
        <taxon>Caulobacterales</taxon>
        <taxon>Caulobacteraceae</taxon>
        <taxon>Brevundimonas</taxon>
    </lineage>
</organism>
<dbReference type="Proteomes" id="UP000016569">
    <property type="component" value="Unassembled WGS sequence"/>
</dbReference>
<gene>
    <name evidence="2" type="ORF">MBEBAB_2333</name>
</gene>
<dbReference type="OrthoDB" id="7206084at2"/>
<comment type="caution">
    <text evidence="2">The sequence shown here is derived from an EMBL/GenBank/DDBJ whole genome shotgun (WGS) entry which is preliminary data.</text>
</comment>
<accession>A0A8E0TRV9</accession>
<evidence type="ECO:0000313" key="2">
    <source>
        <dbReference type="EMBL" id="GAD60083.1"/>
    </source>
</evidence>
<feature type="region of interest" description="Disordered" evidence="1">
    <location>
        <begin position="17"/>
        <end position="75"/>
    </location>
</feature>
<protein>
    <recommendedName>
        <fullName evidence="4">Lipoprotein</fullName>
    </recommendedName>
</protein>
<reference evidence="3" key="1">
    <citation type="journal article" date="2013" name="Genome Announc.">
        <title>Draft Genome Sequence of the Dimorphic Prosthecate Bacterium Brevundimonas abyssalis TAR-001T.</title>
        <authorList>
            <person name="Tsubouchi T."/>
            <person name="Nishi S."/>
            <person name="Usui K."/>
            <person name="Shimane Y."/>
            <person name="Takaki Y."/>
            <person name="Maruyama T."/>
            <person name="Hatada Y."/>
        </authorList>
    </citation>
    <scope>NUCLEOTIDE SEQUENCE [LARGE SCALE GENOMIC DNA]</scope>
    <source>
        <strain evidence="3">TAR-001</strain>
    </source>
</reference>
<evidence type="ECO:0000313" key="3">
    <source>
        <dbReference type="Proteomes" id="UP000016569"/>
    </source>
</evidence>
<dbReference type="EMBL" id="BATC01000051">
    <property type="protein sequence ID" value="GAD60083.1"/>
    <property type="molecule type" value="Genomic_DNA"/>
</dbReference>
<dbReference type="RefSeq" id="WP_021698177.1">
    <property type="nucleotide sequence ID" value="NZ_BATC01000051.1"/>
</dbReference>
<name>A0A8E0TRV9_9CAUL</name>
<sequence length="75" mass="7614">MRTVLILAAAAVVLSGCGRMGELESPHRETERAPRSAGAPALPEPATINRPSSQQAIEGGPSNPIGGTAAGREPQ</sequence>
<evidence type="ECO:0000256" key="1">
    <source>
        <dbReference type="SAM" id="MobiDB-lite"/>
    </source>
</evidence>
<dbReference type="AlphaFoldDB" id="A0A8E0TRV9"/>
<feature type="compositionally biased region" description="Basic and acidic residues" evidence="1">
    <location>
        <begin position="21"/>
        <end position="34"/>
    </location>
</feature>
<proteinExistence type="predicted"/>
<dbReference type="PROSITE" id="PS51257">
    <property type="entry name" value="PROKAR_LIPOPROTEIN"/>
    <property type="match status" value="1"/>
</dbReference>
<evidence type="ECO:0008006" key="4">
    <source>
        <dbReference type="Google" id="ProtNLM"/>
    </source>
</evidence>
<keyword evidence="3" id="KW-1185">Reference proteome</keyword>